<evidence type="ECO:0000256" key="1">
    <source>
        <dbReference type="ARBA" id="ARBA00004167"/>
    </source>
</evidence>
<evidence type="ECO:0000256" key="5">
    <source>
        <dbReference type="SAM" id="Phobius"/>
    </source>
</evidence>
<evidence type="ECO:0000256" key="3">
    <source>
        <dbReference type="ARBA" id="ARBA00022989"/>
    </source>
</evidence>
<evidence type="ECO:0000256" key="4">
    <source>
        <dbReference type="ARBA" id="ARBA00023136"/>
    </source>
</evidence>
<dbReference type="GO" id="GO:0016020">
    <property type="term" value="C:membrane"/>
    <property type="evidence" value="ECO:0007669"/>
    <property type="project" value="UniProtKB-SubCell"/>
</dbReference>
<keyword evidence="4 5" id="KW-0472">Membrane</keyword>
<name>A0A2H9VUH1_9SPHI</name>
<dbReference type="RefSeq" id="WP_100340636.1">
    <property type="nucleotide sequence ID" value="NZ_PGFJ01000001.1"/>
</dbReference>
<comment type="subcellular location">
    <subcellularLocation>
        <location evidence="1">Membrane</location>
        <topology evidence="1">Single-pass membrane protein</topology>
    </subcellularLocation>
</comment>
<sequence>MIIIESSSKDLNVVRKPDFSKINSDKHSEEIQEIITKVPNWIIRWGITLLFIIVLVAISISVIVRYPDTVKVKLKIEAANTVKSVIAGEAGYISRVFITTEQIISKGQVLAEIYSETSGKHKFLLAPYSGRVASVAIIQKGYFLKANQEVFRIMPNNEFLFGVVKVSGDQINKVKIGQDVVMKLNNYPFEEYGVFKGKISYVADEPSNEGFFAVQVAFEERGNLKDPRKLKTWMTGSAEIITKDITLLRRFYNLMVKELK</sequence>
<feature type="domain" description="AprE-like beta-barrel" evidence="6">
    <location>
        <begin position="164"/>
        <end position="242"/>
    </location>
</feature>
<dbReference type="Proteomes" id="UP000242687">
    <property type="component" value="Unassembled WGS sequence"/>
</dbReference>
<dbReference type="OrthoDB" id="7057889at2"/>
<dbReference type="Gene3D" id="2.40.50.100">
    <property type="match status" value="1"/>
</dbReference>
<evidence type="ECO:0000259" key="6">
    <source>
        <dbReference type="Pfam" id="PF26002"/>
    </source>
</evidence>
<evidence type="ECO:0000313" key="7">
    <source>
        <dbReference type="EMBL" id="PJJ84442.1"/>
    </source>
</evidence>
<dbReference type="AlphaFoldDB" id="A0A2H9VUH1"/>
<evidence type="ECO:0000313" key="8">
    <source>
        <dbReference type="Proteomes" id="UP000242687"/>
    </source>
</evidence>
<dbReference type="Pfam" id="PF26002">
    <property type="entry name" value="Beta-barrel_AprE"/>
    <property type="match status" value="1"/>
</dbReference>
<keyword evidence="3 5" id="KW-1133">Transmembrane helix</keyword>
<keyword evidence="2 5" id="KW-0812">Transmembrane</keyword>
<gene>
    <name evidence="7" type="ORF">CLV57_1454</name>
</gene>
<dbReference type="Gene3D" id="2.40.30.170">
    <property type="match status" value="1"/>
</dbReference>
<keyword evidence="8" id="KW-1185">Reference proteome</keyword>
<accession>A0A2H9VUH1</accession>
<evidence type="ECO:0000256" key="2">
    <source>
        <dbReference type="ARBA" id="ARBA00022692"/>
    </source>
</evidence>
<dbReference type="InterPro" id="IPR050739">
    <property type="entry name" value="MFP"/>
</dbReference>
<comment type="caution">
    <text evidence="7">The sequence shown here is derived from an EMBL/GenBank/DDBJ whole genome shotgun (WGS) entry which is preliminary data.</text>
</comment>
<protein>
    <submittedName>
        <fullName evidence="7">HlyD family secretion protein</fullName>
    </submittedName>
</protein>
<dbReference type="PANTHER" id="PTHR30386:SF26">
    <property type="entry name" value="TRANSPORT PROTEIN COMB"/>
    <property type="match status" value="1"/>
</dbReference>
<dbReference type="PANTHER" id="PTHR30386">
    <property type="entry name" value="MEMBRANE FUSION SUBUNIT OF EMRAB-TOLC MULTIDRUG EFFLUX PUMP"/>
    <property type="match status" value="1"/>
</dbReference>
<dbReference type="EMBL" id="PGFJ01000001">
    <property type="protein sequence ID" value="PJJ84442.1"/>
    <property type="molecule type" value="Genomic_DNA"/>
</dbReference>
<proteinExistence type="predicted"/>
<dbReference type="InterPro" id="IPR058982">
    <property type="entry name" value="Beta-barrel_AprE"/>
</dbReference>
<feature type="transmembrane region" description="Helical" evidence="5">
    <location>
        <begin position="42"/>
        <end position="64"/>
    </location>
</feature>
<organism evidence="7 8">
    <name type="scientific">Mucilaginibacter auburnensis</name>
    <dbReference type="NCBI Taxonomy" id="1457233"/>
    <lineage>
        <taxon>Bacteria</taxon>
        <taxon>Pseudomonadati</taxon>
        <taxon>Bacteroidota</taxon>
        <taxon>Sphingobacteriia</taxon>
        <taxon>Sphingobacteriales</taxon>
        <taxon>Sphingobacteriaceae</taxon>
        <taxon>Mucilaginibacter</taxon>
    </lineage>
</organism>
<reference evidence="7 8" key="1">
    <citation type="submission" date="2017-11" db="EMBL/GenBank/DDBJ databases">
        <title>Genomic Encyclopedia of Archaeal and Bacterial Type Strains, Phase II (KMG-II): From Individual Species to Whole Genera.</title>
        <authorList>
            <person name="Goeker M."/>
        </authorList>
    </citation>
    <scope>NUCLEOTIDE SEQUENCE [LARGE SCALE GENOMIC DNA]</scope>
    <source>
        <strain evidence="7 8">DSM 28175</strain>
    </source>
</reference>